<gene>
    <name evidence="2" type="ORF">ACFOU2_09640</name>
</gene>
<feature type="compositionally biased region" description="Polar residues" evidence="1">
    <location>
        <begin position="102"/>
        <end position="116"/>
    </location>
</feature>
<proteinExistence type="predicted"/>
<dbReference type="RefSeq" id="WP_377914533.1">
    <property type="nucleotide sequence ID" value="NZ_JBHRZT010000043.1"/>
</dbReference>
<feature type="compositionally biased region" description="Gly residues" evidence="1">
    <location>
        <begin position="119"/>
        <end position="141"/>
    </location>
</feature>
<name>A0ABV8B238_9BACI</name>
<organism evidence="2 3">
    <name type="scientific">Bacillus songklensis</name>
    <dbReference type="NCBI Taxonomy" id="1069116"/>
    <lineage>
        <taxon>Bacteria</taxon>
        <taxon>Bacillati</taxon>
        <taxon>Bacillota</taxon>
        <taxon>Bacilli</taxon>
        <taxon>Bacillales</taxon>
        <taxon>Bacillaceae</taxon>
        <taxon>Bacillus</taxon>
    </lineage>
</organism>
<accession>A0ABV8B238</accession>
<comment type="caution">
    <text evidence="2">The sequence shown here is derived from an EMBL/GenBank/DDBJ whole genome shotgun (WGS) entry which is preliminary data.</text>
</comment>
<dbReference type="EMBL" id="JBHRZT010000043">
    <property type="protein sequence ID" value="MFC3883747.1"/>
    <property type="molecule type" value="Genomic_DNA"/>
</dbReference>
<evidence type="ECO:0000313" key="3">
    <source>
        <dbReference type="Proteomes" id="UP001595752"/>
    </source>
</evidence>
<keyword evidence="3" id="KW-1185">Reference proteome</keyword>
<evidence type="ECO:0000313" key="2">
    <source>
        <dbReference type="EMBL" id="MFC3883747.1"/>
    </source>
</evidence>
<protein>
    <submittedName>
        <fullName evidence="2">Uncharacterized protein</fullName>
    </submittedName>
</protein>
<sequence length="295" mass="29368">MAESYTKTVFVNGQAPALSAEELNKMGQGVEDAFEFSRNSVNFLFGNGMDGNVTISANTNLTRDMYYENLTINSGIKLSTNGYKIFVRGTLTNNGIIEANGPNGTNGSSTDTYTQYSNNGGGSGGGSTSNGGGTSPGFGGNGGNGGRSVYDATVKTGGAASYTVAALQSFELIHNLYNISPQGGGGGAGGTYNSNPYYSGGSGGVGGGRVLIYARNIINSGSIEAKGGNGGNGVMNASYWSGGGGGGGGGFVLLVHNTFTGNEPNVSGGAGGTAYSSTGNGVAGTVGSVRKIKLF</sequence>
<evidence type="ECO:0000256" key="1">
    <source>
        <dbReference type="SAM" id="MobiDB-lite"/>
    </source>
</evidence>
<dbReference type="Proteomes" id="UP001595752">
    <property type="component" value="Unassembled WGS sequence"/>
</dbReference>
<feature type="region of interest" description="Disordered" evidence="1">
    <location>
        <begin position="101"/>
        <end position="141"/>
    </location>
</feature>
<reference evidence="3" key="1">
    <citation type="journal article" date="2019" name="Int. J. Syst. Evol. Microbiol.">
        <title>The Global Catalogue of Microorganisms (GCM) 10K type strain sequencing project: providing services to taxonomists for standard genome sequencing and annotation.</title>
        <authorList>
            <consortium name="The Broad Institute Genomics Platform"/>
            <consortium name="The Broad Institute Genome Sequencing Center for Infectious Disease"/>
            <person name="Wu L."/>
            <person name="Ma J."/>
        </authorList>
    </citation>
    <scope>NUCLEOTIDE SEQUENCE [LARGE SCALE GENOMIC DNA]</scope>
    <source>
        <strain evidence="3">CCUG 61889</strain>
    </source>
</reference>